<organism evidence="2 3">
    <name type="scientific">Undibacterium pigrum</name>
    <dbReference type="NCBI Taxonomy" id="401470"/>
    <lineage>
        <taxon>Bacteria</taxon>
        <taxon>Pseudomonadati</taxon>
        <taxon>Pseudomonadota</taxon>
        <taxon>Betaproteobacteria</taxon>
        <taxon>Burkholderiales</taxon>
        <taxon>Oxalobacteraceae</taxon>
        <taxon>Undibacterium</taxon>
    </lineage>
</organism>
<dbReference type="RefSeq" id="WP_110256356.1">
    <property type="nucleotide sequence ID" value="NZ_QJKB01000006.1"/>
</dbReference>
<dbReference type="OrthoDB" id="4772335at2"/>
<comment type="caution">
    <text evidence="2">The sequence shown here is derived from an EMBL/GenBank/DDBJ whole genome shotgun (WGS) entry which is preliminary data.</text>
</comment>
<evidence type="ECO:0000313" key="3">
    <source>
        <dbReference type="Proteomes" id="UP000247792"/>
    </source>
</evidence>
<sequence length="203" mass="23024">MEKLDLKKQLKSVYQASATTVTEVDVPVFHFLMIDGQGDPNSSAEYSAAVEALFTVSYTLKFMIKKSSAAIDYAVMPLEGLWWADDMADFVADRKNQWCWTMMIMQPEFITAEMVADAITAAGKKKNLPALQQLRFENFNEGHCAQILHKGPFSDEGPTIERLHQYIDAHGKLAGKHHEIYLSDIRKAAPENWKTIIRQPMKK</sequence>
<dbReference type="PIRSF" id="PIRSF031644">
    <property type="entry name" value="UCP031644"/>
    <property type="match status" value="1"/>
</dbReference>
<dbReference type="SUPFAM" id="SSF55136">
    <property type="entry name" value="Probable bacterial effector-binding domain"/>
    <property type="match status" value="1"/>
</dbReference>
<evidence type="ECO:0000259" key="1">
    <source>
        <dbReference type="Pfam" id="PF06445"/>
    </source>
</evidence>
<dbReference type="InterPro" id="IPR029442">
    <property type="entry name" value="GyrI-like"/>
</dbReference>
<dbReference type="Gene3D" id="3.20.80.10">
    <property type="entry name" value="Regulatory factor, effector binding domain"/>
    <property type="match status" value="1"/>
</dbReference>
<reference evidence="2 3" key="1">
    <citation type="submission" date="2018-05" db="EMBL/GenBank/DDBJ databases">
        <title>Genomic Encyclopedia of Type Strains, Phase IV (KMG-IV): sequencing the most valuable type-strain genomes for metagenomic binning, comparative biology and taxonomic classification.</title>
        <authorList>
            <person name="Goeker M."/>
        </authorList>
    </citation>
    <scope>NUCLEOTIDE SEQUENCE [LARGE SCALE GENOMIC DNA]</scope>
    <source>
        <strain evidence="2 3">DSM 19792</strain>
    </source>
</reference>
<gene>
    <name evidence="2" type="ORF">DFR42_10693</name>
</gene>
<protein>
    <recommendedName>
        <fullName evidence="1">GyrI-like small molecule binding domain-containing protein</fullName>
    </recommendedName>
</protein>
<dbReference type="Pfam" id="PF06445">
    <property type="entry name" value="GyrI-like"/>
    <property type="match status" value="1"/>
</dbReference>
<accession>A0A318J473</accession>
<name>A0A318J473_9BURK</name>
<dbReference type="AlphaFoldDB" id="A0A318J473"/>
<dbReference type="InterPro" id="IPR008319">
    <property type="entry name" value="GyrI-like_CCH_Lin2189-like"/>
</dbReference>
<evidence type="ECO:0000313" key="2">
    <source>
        <dbReference type="EMBL" id="PXX41914.1"/>
    </source>
</evidence>
<dbReference type="InterPro" id="IPR011256">
    <property type="entry name" value="Reg_factor_effector_dom_sf"/>
</dbReference>
<keyword evidence="3" id="KW-1185">Reference proteome</keyword>
<dbReference type="EMBL" id="QJKB01000006">
    <property type="protein sequence ID" value="PXX41914.1"/>
    <property type="molecule type" value="Genomic_DNA"/>
</dbReference>
<feature type="domain" description="GyrI-like small molecule binding" evidence="1">
    <location>
        <begin position="20"/>
        <end position="198"/>
    </location>
</feature>
<proteinExistence type="predicted"/>
<dbReference type="Proteomes" id="UP000247792">
    <property type="component" value="Unassembled WGS sequence"/>
</dbReference>